<reference evidence="2 3" key="1">
    <citation type="journal article" date="2014" name="Agronomy (Basel)">
        <title>A Draft Genome Sequence for Ensete ventricosum, the Drought-Tolerant Tree Against Hunger.</title>
        <authorList>
            <person name="Harrison J."/>
            <person name="Moore K.A."/>
            <person name="Paszkiewicz K."/>
            <person name="Jones T."/>
            <person name="Grant M."/>
            <person name="Ambacheew D."/>
            <person name="Muzemil S."/>
            <person name="Studholme D.J."/>
        </authorList>
    </citation>
    <scope>NUCLEOTIDE SEQUENCE [LARGE SCALE GENOMIC DNA]</scope>
</reference>
<accession>A0A427A230</accession>
<sequence>MRRRSRRYLDRAGQDFGSTAERCGAIPRPSTRRRRRRRRDGDGDGHLIRDGGGSGGRLFSIQFLLRTLLFDYIRRSGSEILRSILSLKIWASMSALMVTLNVPPGFTV</sequence>
<feature type="region of interest" description="Disordered" evidence="1">
    <location>
        <begin position="19"/>
        <end position="55"/>
    </location>
</feature>
<feature type="compositionally biased region" description="Basic and acidic residues" evidence="1">
    <location>
        <begin position="39"/>
        <end position="49"/>
    </location>
</feature>
<organism evidence="2 3">
    <name type="scientific">Ensete ventricosum</name>
    <name type="common">Abyssinian banana</name>
    <name type="synonym">Musa ensete</name>
    <dbReference type="NCBI Taxonomy" id="4639"/>
    <lineage>
        <taxon>Eukaryota</taxon>
        <taxon>Viridiplantae</taxon>
        <taxon>Streptophyta</taxon>
        <taxon>Embryophyta</taxon>
        <taxon>Tracheophyta</taxon>
        <taxon>Spermatophyta</taxon>
        <taxon>Magnoliopsida</taxon>
        <taxon>Liliopsida</taxon>
        <taxon>Zingiberales</taxon>
        <taxon>Musaceae</taxon>
        <taxon>Ensete</taxon>
    </lineage>
</organism>
<dbReference type="Proteomes" id="UP000287651">
    <property type="component" value="Unassembled WGS sequence"/>
</dbReference>
<protein>
    <submittedName>
        <fullName evidence="2">Uncharacterized protein</fullName>
    </submittedName>
</protein>
<evidence type="ECO:0000313" key="2">
    <source>
        <dbReference type="EMBL" id="RRT70266.1"/>
    </source>
</evidence>
<dbReference type="AlphaFoldDB" id="A0A427A230"/>
<proteinExistence type="predicted"/>
<name>A0A427A230_ENSVE</name>
<evidence type="ECO:0000256" key="1">
    <source>
        <dbReference type="SAM" id="MobiDB-lite"/>
    </source>
</evidence>
<dbReference type="EMBL" id="AMZH03004076">
    <property type="protein sequence ID" value="RRT70266.1"/>
    <property type="molecule type" value="Genomic_DNA"/>
</dbReference>
<evidence type="ECO:0000313" key="3">
    <source>
        <dbReference type="Proteomes" id="UP000287651"/>
    </source>
</evidence>
<gene>
    <name evidence="2" type="ORF">B296_00018209</name>
</gene>
<comment type="caution">
    <text evidence="2">The sequence shown here is derived from an EMBL/GenBank/DDBJ whole genome shotgun (WGS) entry which is preliminary data.</text>
</comment>